<evidence type="ECO:0000313" key="6">
    <source>
        <dbReference type="Proteomes" id="UP000005240"/>
    </source>
</evidence>
<organism evidence="4">
    <name type="scientific">Puccinia triticina (isolate 1-1 / race 1 (BBBD))</name>
    <name type="common">Brown leaf rust fungus</name>
    <dbReference type="NCBI Taxonomy" id="630390"/>
    <lineage>
        <taxon>Eukaryota</taxon>
        <taxon>Fungi</taxon>
        <taxon>Dikarya</taxon>
        <taxon>Basidiomycota</taxon>
        <taxon>Pucciniomycotina</taxon>
        <taxon>Pucciniomycetes</taxon>
        <taxon>Pucciniales</taxon>
        <taxon>Pucciniaceae</taxon>
        <taxon>Puccinia</taxon>
    </lineage>
</organism>
<dbReference type="PANTHER" id="PTHR34612">
    <property type="entry name" value="GH131_N DOMAIN-CONTAINING PROTEIN"/>
    <property type="match status" value="1"/>
</dbReference>
<dbReference type="PANTHER" id="PTHR34612:SF2">
    <property type="entry name" value="GLYCOSIDE HYDROLASE 131 CATALYTIC N-TERMINAL DOMAIN-CONTAINING PROTEIN"/>
    <property type="match status" value="1"/>
</dbReference>
<evidence type="ECO:0000313" key="4">
    <source>
        <dbReference type="EMBL" id="OAV87176.1"/>
    </source>
</evidence>
<feature type="domain" description="Glycoside hydrolase 131 catalytic N-terminal" evidence="3">
    <location>
        <begin position="57"/>
        <end position="320"/>
    </location>
</feature>
<gene>
    <name evidence="4" type="ORF">PTTG_04613</name>
</gene>
<keyword evidence="2" id="KW-0732">Signal</keyword>
<dbReference type="EMBL" id="ADAS02000548">
    <property type="protein sequence ID" value="OAV87176.1"/>
    <property type="molecule type" value="Genomic_DNA"/>
</dbReference>
<proteinExistence type="predicted"/>
<reference evidence="5" key="4">
    <citation type="submission" date="2025-05" db="UniProtKB">
        <authorList>
            <consortium name="EnsemblFungi"/>
        </authorList>
    </citation>
    <scope>IDENTIFICATION</scope>
    <source>
        <strain evidence="5">isolate 1-1 / race 1 (BBBD)</strain>
    </source>
</reference>
<dbReference type="VEuPathDB" id="FungiDB:PTTG_04613"/>
<reference evidence="4" key="1">
    <citation type="submission" date="2009-11" db="EMBL/GenBank/DDBJ databases">
        <authorList>
            <consortium name="The Broad Institute Genome Sequencing Platform"/>
            <person name="Ward D."/>
            <person name="Feldgarden M."/>
            <person name="Earl A."/>
            <person name="Young S.K."/>
            <person name="Zeng Q."/>
            <person name="Koehrsen M."/>
            <person name="Alvarado L."/>
            <person name="Berlin A."/>
            <person name="Bochicchio J."/>
            <person name="Borenstein D."/>
            <person name="Chapman S.B."/>
            <person name="Chen Z."/>
            <person name="Engels R."/>
            <person name="Freedman E."/>
            <person name="Gellesch M."/>
            <person name="Goldberg J."/>
            <person name="Griggs A."/>
            <person name="Gujja S."/>
            <person name="Heilman E."/>
            <person name="Heiman D."/>
            <person name="Hepburn T."/>
            <person name="Howarth C."/>
            <person name="Jen D."/>
            <person name="Larson L."/>
            <person name="Lewis B."/>
            <person name="Mehta T."/>
            <person name="Park D."/>
            <person name="Pearson M."/>
            <person name="Roberts A."/>
            <person name="Saif S."/>
            <person name="Shea T."/>
            <person name="Shenoy N."/>
            <person name="Sisk P."/>
            <person name="Stolte C."/>
            <person name="Sykes S."/>
            <person name="Thomson T."/>
            <person name="Walk T."/>
            <person name="White J."/>
            <person name="Yandava C."/>
            <person name="Izard J."/>
            <person name="Baranova O.V."/>
            <person name="Blanton J.M."/>
            <person name="Tanner A.C."/>
            <person name="Dewhirst F.E."/>
            <person name="Haas B."/>
            <person name="Nusbaum C."/>
            <person name="Birren B."/>
        </authorList>
    </citation>
    <scope>NUCLEOTIDE SEQUENCE [LARGE SCALE GENOMIC DNA]</scope>
    <source>
        <strain evidence="4">1-1 BBBD Race 1</strain>
    </source>
</reference>
<evidence type="ECO:0000256" key="1">
    <source>
        <dbReference type="SAM" id="MobiDB-lite"/>
    </source>
</evidence>
<dbReference type="STRING" id="630390.A0A180G3A9"/>
<feature type="region of interest" description="Disordered" evidence="1">
    <location>
        <begin position="33"/>
        <end position="54"/>
    </location>
</feature>
<reference evidence="5 6" key="3">
    <citation type="journal article" date="2017" name="G3 (Bethesda)">
        <title>Comparative analysis highlights variable genome content of wheat rusts and divergence of the mating loci.</title>
        <authorList>
            <person name="Cuomo C.A."/>
            <person name="Bakkeren G."/>
            <person name="Khalil H.B."/>
            <person name="Panwar V."/>
            <person name="Joly D."/>
            <person name="Linning R."/>
            <person name="Sakthikumar S."/>
            <person name="Song X."/>
            <person name="Adiconis X."/>
            <person name="Fan L."/>
            <person name="Goldberg J.M."/>
            <person name="Levin J.Z."/>
            <person name="Young S."/>
            <person name="Zeng Q."/>
            <person name="Anikster Y."/>
            <person name="Bruce M."/>
            <person name="Wang M."/>
            <person name="Yin C."/>
            <person name="McCallum B."/>
            <person name="Szabo L.J."/>
            <person name="Hulbert S."/>
            <person name="Chen X."/>
            <person name="Fellers J.P."/>
        </authorList>
    </citation>
    <scope>NUCLEOTIDE SEQUENCE</scope>
    <source>
        <strain evidence="5">isolate 1-1 / race 1 (BBBD)</strain>
        <strain evidence="6">Isolate 1-1 / race 1 (BBBD)</strain>
    </source>
</reference>
<reference evidence="4" key="2">
    <citation type="submission" date="2016-05" db="EMBL/GenBank/DDBJ databases">
        <title>Comparative analysis highlights variable genome content of wheat rusts and divergence of the mating loci.</title>
        <authorList>
            <person name="Cuomo C.A."/>
            <person name="Bakkeren G."/>
            <person name="Szabo L."/>
            <person name="Khalil H."/>
            <person name="Joly D."/>
            <person name="Goldberg J."/>
            <person name="Young S."/>
            <person name="Zeng Q."/>
            <person name="Fellers J."/>
        </authorList>
    </citation>
    <scope>NUCLEOTIDE SEQUENCE [LARGE SCALE GENOMIC DNA]</scope>
    <source>
        <strain evidence="4">1-1 BBBD Race 1</strain>
    </source>
</reference>
<dbReference type="InterPro" id="IPR041524">
    <property type="entry name" value="GH131_N"/>
</dbReference>
<evidence type="ECO:0000259" key="3">
    <source>
        <dbReference type="Pfam" id="PF18271"/>
    </source>
</evidence>
<dbReference type="Pfam" id="PF18271">
    <property type="entry name" value="GH131_N"/>
    <property type="match status" value="1"/>
</dbReference>
<dbReference type="EnsemblFungi" id="PTTG_04613-t43_1">
    <property type="protein sequence ID" value="PTTG_04613-t43_1-p1"/>
    <property type="gene ID" value="PTTG_04613"/>
</dbReference>
<name>A0A180G3A9_PUCT1</name>
<feature type="signal peptide" evidence="2">
    <location>
        <begin position="1"/>
        <end position="23"/>
    </location>
</feature>
<accession>A0A180G3A9</accession>
<dbReference type="Proteomes" id="UP000005240">
    <property type="component" value="Unassembled WGS sequence"/>
</dbReference>
<protein>
    <submittedName>
        <fullName evidence="5">GH131_N domain-containing protein</fullName>
    </submittedName>
</protein>
<keyword evidence="6" id="KW-1185">Reference proteome</keyword>
<dbReference type="AlphaFoldDB" id="A0A180G3A9"/>
<evidence type="ECO:0000256" key="2">
    <source>
        <dbReference type="SAM" id="SignalP"/>
    </source>
</evidence>
<dbReference type="Gene3D" id="2.60.120.1160">
    <property type="match status" value="1"/>
</dbReference>
<evidence type="ECO:0000313" key="5">
    <source>
        <dbReference type="EnsemblFungi" id="PTTG_04613-t43_1-p1"/>
    </source>
</evidence>
<feature type="chain" id="PRO_5008109532" evidence="2">
    <location>
        <begin position="24"/>
        <end position="342"/>
    </location>
</feature>
<dbReference type="OrthoDB" id="5283326at2759"/>
<sequence>MLAGNMQRAILMAIFLFATFSLAAPADESKAEGTELGQLSNEANPAGSGSGAPQRVFDFKITPDMKTEDLDNPKSALSKLISFIVKGASKASRYVAIVGPKTPTPEIKLRILDNSIFVPGGGPPQLGFRRTDVNPAIDKTTTLSGITTWYQTIRLASDAPLSLEHGYLLASIEGPTGDHVFDIFCGSDFDAKNYEHKPSSNSKTIRVRDWSTKTLLELPLVYDQNYNFAITVDWDKNTLTVYSSTGTDPLKMASGPMANDPKAMSPDVRQKGEYHIQLIKFPLADKKTPADKVGDVPHFGFQPPIKREHVFFSNVFVTSGKEIEQPKFTAPKTKKVKACKRT</sequence>